<feature type="region of interest" description="Disordered" evidence="1">
    <location>
        <begin position="1"/>
        <end position="29"/>
    </location>
</feature>
<dbReference type="EMBL" id="JAWDGP010002824">
    <property type="protein sequence ID" value="KAK3779594.1"/>
    <property type="molecule type" value="Genomic_DNA"/>
</dbReference>
<keyword evidence="3" id="KW-1185">Reference proteome</keyword>
<accession>A0AAE1DQY5</accession>
<evidence type="ECO:0000313" key="3">
    <source>
        <dbReference type="Proteomes" id="UP001283361"/>
    </source>
</evidence>
<name>A0AAE1DQY5_9GAST</name>
<evidence type="ECO:0000256" key="1">
    <source>
        <dbReference type="SAM" id="MobiDB-lite"/>
    </source>
</evidence>
<feature type="compositionally biased region" description="Polar residues" evidence="1">
    <location>
        <begin position="1"/>
        <end position="15"/>
    </location>
</feature>
<dbReference type="Proteomes" id="UP001283361">
    <property type="component" value="Unassembled WGS sequence"/>
</dbReference>
<gene>
    <name evidence="2" type="ORF">RRG08_045339</name>
</gene>
<reference evidence="2" key="1">
    <citation type="journal article" date="2023" name="G3 (Bethesda)">
        <title>A reference genome for the long-term kleptoplast-retaining sea slug Elysia crispata morphotype clarki.</title>
        <authorList>
            <person name="Eastman K.E."/>
            <person name="Pendleton A.L."/>
            <person name="Shaikh M.A."/>
            <person name="Suttiyut T."/>
            <person name="Ogas R."/>
            <person name="Tomko P."/>
            <person name="Gavelis G."/>
            <person name="Widhalm J.R."/>
            <person name="Wisecaver J.H."/>
        </authorList>
    </citation>
    <scope>NUCLEOTIDE SEQUENCE</scope>
    <source>
        <strain evidence="2">ECLA1</strain>
    </source>
</reference>
<organism evidence="2 3">
    <name type="scientific">Elysia crispata</name>
    <name type="common">lettuce slug</name>
    <dbReference type="NCBI Taxonomy" id="231223"/>
    <lineage>
        <taxon>Eukaryota</taxon>
        <taxon>Metazoa</taxon>
        <taxon>Spiralia</taxon>
        <taxon>Lophotrochozoa</taxon>
        <taxon>Mollusca</taxon>
        <taxon>Gastropoda</taxon>
        <taxon>Heterobranchia</taxon>
        <taxon>Euthyneura</taxon>
        <taxon>Panpulmonata</taxon>
        <taxon>Sacoglossa</taxon>
        <taxon>Placobranchoidea</taxon>
        <taxon>Plakobranchidae</taxon>
        <taxon>Elysia</taxon>
    </lineage>
</organism>
<feature type="compositionally biased region" description="Basic and acidic residues" evidence="1">
    <location>
        <begin position="16"/>
        <end position="26"/>
    </location>
</feature>
<comment type="caution">
    <text evidence="2">The sequence shown here is derived from an EMBL/GenBank/DDBJ whole genome shotgun (WGS) entry which is preliminary data.</text>
</comment>
<sequence length="108" mass="11988">MPDTKTPFSNSLGSNRHQEAGPDIRADGLSPTIDGKVTLVIRIIPVTLVSAINEGQEMEGLSGFQQQLDEENSHKTRIDYTEIRVPKTDECMPGQGEMFWAEVVERTT</sequence>
<dbReference type="AlphaFoldDB" id="A0AAE1DQY5"/>
<evidence type="ECO:0000313" key="2">
    <source>
        <dbReference type="EMBL" id="KAK3779594.1"/>
    </source>
</evidence>
<protein>
    <submittedName>
        <fullName evidence="2">Uncharacterized protein</fullName>
    </submittedName>
</protein>
<proteinExistence type="predicted"/>